<feature type="domain" description="DUF1549" evidence="1">
    <location>
        <begin position="105"/>
        <end position="309"/>
    </location>
</feature>
<organism evidence="3 4">
    <name type="scientific">Novipirellula rosea</name>
    <dbReference type="NCBI Taxonomy" id="1031540"/>
    <lineage>
        <taxon>Bacteria</taxon>
        <taxon>Pseudomonadati</taxon>
        <taxon>Planctomycetota</taxon>
        <taxon>Planctomycetia</taxon>
        <taxon>Pirellulales</taxon>
        <taxon>Pirellulaceae</taxon>
        <taxon>Novipirellula</taxon>
    </lineage>
</organism>
<dbReference type="PANTHER" id="PTHR35889">
    <property type="entry name" value="CYCLOINULO-OLIGOSACCHARIDE FRUCTANOTRANSFERASE-RELATED"/>
    <property type="match status" value="1"/>
</dbReference>
<evidence type="ECO:0008006" key="5">
    <source>
        <dbReference type="Google" id="ProtNLM"/>
    </source>
</evidence>
<feature type="domain" description="DUF1553" evidence="2">
    <location>
        <begin position="670"/>
        <end position="929"/>
    </location>
</feature>
<protein>
    <recommendedName>
        <fullName evidence="5">Planctomycete cytochrome C</fullName>
    </recommendedName>
</protein>
<keyword evidence="4" id="KW-1185">Reference proteome</keyword>
<dbReference type="Gene3D" id="2.60.120.200">
    <property type="match status" value="1"/>
</dbReference>
<name>A0ABP8NTG9_9BACT</name>
<reference evidence="4" key="1">
    <citation type="journal article" date="2019" name="Int. J. Syst. Evol. Microbiol.">
        <title>The Global Catalogue of Microorganisms (GCM) 10K type strain sequencing project: providing services to taxonomists for standard genome sequencing and annotation.</title>
        <authorList>
            <consortium name="The Broad Institute Genomics Platform"/>
            <consortium name="The Broad Institute Genome Sequencing Center for Infectious Disease"/>
            <person name="Wu L."/>
            <person name="Ma J."/>
        </authorList>
    </citation>
    <scope>NUCLEOTIDE SEQUENCE [LARGE SCALE GENOMIC DNA]</scope>
    <source>
        <strain evidence="4">JCM 17759</strain>
    </source>
</reference>
<proteinExistence type="predicted"/>
<evidence type="ECO:0000313" key="3">
    <source>
        <dbReference type="EMBL" id="GAA4472989.1"/>
    </source>
</evidence>
<dbReference type="Pfam" id="PF07587">
    <property type="entry name" value="PSD1"/>
    <property type="match status" value="1"/>
</dbReference>
<evidence type="ECO:0000259" key="1">
    <source>
        <dbReference type="Pfam" id="PF07583"/>
    </source>
</evidence>
<dbReference type="Pfam" id="PF13385">
    <property type="entry name" value="Laminin_G_3"/>
    <property type="match status" value="1"/>
</dbReference>
<accession>A0ABP8NTG9</accession>
<dbReference type="InterPro" id="IPR013320">
    <property type="entry name" value="ConA-like_dom_sf"/>
</dbReference>
<dbReference type="InterPro" id="IPR011444">
    <property type="entry name" value="DUF1549"/>
</dbReference>
<gene>
    <name evidence="3" type="ORF">GCM10023156_70320</name>
</gene>
<dbReference type="Proteomes" id="UP001500840">
    <property type="component" value="Unassembled WGS sequence"/>
</dbReference>
<evidence type="ECO:0000313" key="4">
    <source>
        <dbReference type="Proteomes" id="UP001500840"/>
    </source>
</evidence>
<dbReference type="EMBL" id="BAABGA010000120">
    <property type="protein sequence ID" value="GAA4472989.1"/>
    <property type="molecule type" value="Genomic_DNA"/>
</dbReference>
<dbReference type="Pfam" id="PF07583">
    <property type="entry name" value="PSCyt2"/>
    <property type="match status" value="1"/>
</dbReference>
<evidence type="ECO:0000259" key="2">
    <source>
        <dbReference type="Pfam" id="PF07587"/>
    </source>
</evidence>
<dbReference type="SUPFAM" id="SSF49899">
    <property type="entry name" value="Concanavalin A-like lectins/glucanases"/>
    <property type="match status" value="1"/>
</dbReference>
<comment type="caution">
    <text evidence="3">The sequence shown here is derived from an EMBL/GenBank/DDBJ whole genome shotgun (WGS) entry which is preliminary data.</text>
</comment>
<sequence length="951" mass="105010">MSLIDADMAMSESDSGFAILPHDSSNSVLWQRVDADEMPPKHPLGLEDKRTLKQWIDEGAAWGTSPIDPYATSTSTRAGRDWWSLQPLSEPTVPAVSNDRWSRNPMDAFVLHRLQDANLTPASEADPRTLIRRVYFDLIGLPPTPEQVATFVSNPSDAAYENVVADLLASKHYGQRWGRHWLDVVRFGESDGFERNAARKNAWHYRDWVIESLNADMPYDEFVRQQLIGDQITGGITGAAATGFWVAGVHNTVIGGSPRMRELARQDEIEEVLGTLSQSFLGLTVHCARCHDHKFDPISQEEYYQMASSVSGLGFGERVEQSSEDRDRLDKLTSKLSSLQHELSAIDQTARRAILADRSGGKTALTKPLPAFARWEFDDDFSDSTGNLHGTPVGNAKVESGMLILDGQSFVQTPAIATTINEKTLEAWVQLDTLDQSGGAAISLQRPDGSVFDAIVFGEKDPKQWMAGSNGFARTESFAASQEVDAVTRPVHIAMVYQTDGTIVAYRDGVAYGTSIRKSPLQTYEAGQAQILFGLRHKPAGGNRFLRAKLHRAAFYDRALSAEEIQRSSKTLADHVTEQQIVASLSPAERNHRASLQNAISNTRAAIEKQTAESQANIYTLTPGPGVTTHVLVRGDPANAGEEVAPAGLQAVSGLSGDFDLAVDAPEAERRRKLADWVTSDANPLLARVMVNRIWHYHFGVGIVDTPNDLGFNGGRPTHPELLEYLAWQFRADNYRMKSLHRVIVTSQTYRQASHGLAPEQHAKGQAIDANNRLLWRGTTRRLEAEVIRDSMLAVSGKLDTAAGGPSFIDVSVTENNGTTYYEPLDANNEAFWRRTVYRFNPRGGRSALLDTFDCPDSASTAPRRAVTTTPLQALSLLNNSFVLQMADAMAERVRSEFQNDIRGQVTRAWQLAITRDPSEEERALSEQLVRNHGLAALCRGLFNVNEFVMN</sequence>
<dbReference type="InterPro" id="IPR022655">
    <property type="entry name" value="DUF1553"/>
</dbReference>
<dbReference type="PANTHER" id="PTHR35889:SF3">
    <property type="entry name" value="F-BOX DOMAIN-CONTAINING PROTEIN"/>
    <property type="match status" value="1"/>
</dbReference>